<dbReference type="GO" id="GO:0071716">
    <property type="term" value="P:leukotriene transport"/>
    <property type="evidence" value="ECO:0007669"/>
    <property type="project" value="Ensembl"/>
</dbReference>
<dbReference type="GO" id="GO:0005654">
    <property type="term" value="C:nucleoplasm"/>
    <property type="evidence" value="ECO:0007669"/>
    <property type="project" value="Ensembl"/>
</dbReference>
<dbReference type="InterPro" id="IPR017871">
    <property type="entry name" value="ABC_transporter-like_CS"/>
</dbReference>
<evidence type="ECO:0000256" key="8">
    <source>
        <dbReference type="ARBA" id="ARBA00022967"/>
    </source>
</evidence>
<evidence type="ECO:0000256" key="10">
    <source>
        <dbReference type="ARBA" id="ARBA00023136"/>
    </source>
</evidence>
<dbReference type="GO" id="GO:0015867">
    <property type="term" value="P:ATP transport"/>
    <property type="evidence" value="ECO:0007669"/>
    <property type="project" value="Ensembl"/>
</dbReference>
<keyword evidence="7" id="KW-0067">ATP-binding</keyword>
<dbReference type="InterPro" id="IPR027417">
    <property type="entry name" value="P-loop_NTPase"/>
</dbReference>
<feature type="transmembrane region" description="Helical" evidence="13">
    <location>
        <begin position="38"/>
        <end position="57"/>
    </location>
</feature>
<dbReference type="GO" id="GO:0016887">
    <property type="term" value="F:ATP hydrolysis activity"/>
    <property type="evidence" value="ECO:0007669"/>
    <property type="project" value="InterPro"/>
</dbReference>
<evidence type="ECO:0000256" key="2">
    <source>
        <dbReference type="ARBA" id="ARBA00009726"/>
    </source>
</evidence>
<dbReference type="PROSITE" id="PS50893">
    <property type="entry name" value="ABC_TRANSPORTER_2"/>
    <property type="match status" value="2"/>
</dbReference>
<dbReference type="GO" id="GO:0005576">
    <property type="term" value="C:extracellular region"/>
    <property type="evidence" value="ECO:0007669"/>
    <property type="project" value="Ensembl"/>
</dbReference>
<dbReference type="InterPro" id="IPR011527">
    <property type="entry name" value="ABC1_TM_dom"/>
</dbReference>
<comment type="similarity">
    <text evidence="2">Belongs to the ABC transporter superfamily. ABCC family. Conjugate transporter (TC 3.A.1.208) subfamily.</text>
</comment>
<evidence type="ECO:0000256" key="6">
    <source>
        <dbReference type="ARBA" id="ARBA00022741"/>
    </source>
</evidence>
<feature type="domain" description="ABC transporter" evidence="14">
    <location>
        <begin position="1267"/>
        <end position="1499"/>
    </location>
</feature>
<dbReference type="InterPro" id="IPR050173">
    <property type="entry name" value="ABC_transporter_C-like"/>
</dbReference>
<evidence type="ECO:0000256" key="5">
    <source>
        <dbReference type="ARBA" id="ARBA00022737"/>
    </source>
</evidence>
<dbReference type="PROSITE" id="PS00211">
    <property type="entry name" value="ABC_TRANSPORTER_1"/>
    <property type="match status" value="1"/>
</dbReference>
<keyword evidence="4 13" id="KW-0812">Transmembrane</keyword>
<dbReference type="Ensembl" id="ENSCPRT00005015320.1">
    <property type="protein sequence ID" value="ENSCPRP00005013022.1"/>
    <property type="gene ID" value="ENSCPRG00005008857.1"/>
</dbReference>
<dbReference type="CDD" id="cd03244">
    <property type="entry name" value="ABCC_MRP_domain2"/>
    <property type="match status" value="1"/>
</dbReference>
<dbReference type="CDD" id="cd03250">
    <property type="entry name" value="ABCC_MRP_domain1"/>
    <property type="match status" value="1"/>
</dbReference>
<feature type="transmembrane region" description="Helical" evidence="13">
    <location>
        <begin position="325"/>
        <end position="347"/>
    </location>
</feature>
<keyword evidence="3" id="KW-0813">Transport</keyword>
<dbReference type="Proteomes" id="UP000594220">
    <property type="component" value="Unplaced"/>
</dbReference>
<dbReference type="Pfam" id="PF24357">
    <property type="entry name" value="TMD0_ABC"/>
    <property type="match status" value="1"/>
</dbReference>
<dbReference type="GeneTree" id="ENSGT00940000157145"/>
<dbReference type="GO" id="GO:0010467">
    <property type="term" value="P:gene expression"/>
    <property type="evidence" value="ECO:0007669"/>
    <property type="project" value="Ensembl"/>
</dbReference>
<dbReference type="InterPro" id="IPR003593">
    <property type="entry name" value="AAA+_ATPase"/>
</dbReference>
<evidence type="ECO:0000256" key="3">
    <source>
        <dbReference type="ARBA" id="ARBA00022448"/>
    </source>
</evidence>
<evidence type="ECO:0000313" key="16">
    <source>
        <dbReference type="Ensembl" id="ENSCPRP00005013022.1"/>
    </source>
</evidence>
<dbReference type="Pfam" id="PF00005">
    <property type="entry name" value="ABC_tran"/>
    <property type="match status" value="2"/>
</dbReference>
<dbReference type="GO" id="GO:0012505">
    <property type="term" value="C:endomembrane system"/>
    <property type="evidence" value="ECO:0007669"/>
    <property type="project" value="UniProtKB-SubCell"/>
</dbReference>
<feature type="transmembrane region" description="Helical" evidence="13">
    <location>
        <begin position="77"/>
        <end position="95"/>
    </location>
</feature>
<evidence type="ECO:0000313" key="17">
    <source>
        <dbReference type="Proteomes" id="UP000594220"/>
    </source>
</evidence>
<feature type="transmembrane region" description="Helical" evidence="13">
    <location>
        <begin position="441"/>
        <end position="463"/>
    </location>
</feature>
<dbReference type="EC" id="7.6.2.3" evidence="11"/>
<dbReference type="InterPro" id="IPR036640">
    <property type="entry name" value="ABC1_TM_sf"/>
</dbReference>
<dbReference type="GO" id="GO:0016323">
    <property type="term" value="C:basolateral plasma membrane"/>
    <property type="evidence" value="ECO:0007669"/>
    <property type="project" value="Ensembl"/>
</dbReference>
<feature type="transmembrane region" description="Helical" evidence="13">
    <location>
        <begin position="548"/>
        <end position="574"/>
    </location>
</feature>
<evidence type="ECO:0000256" key="13">
    <source>
        <dbReference type="SAM" id="Phobius"/>
    </source>
</evidence>
<dbReference type="GO" id="GO:0005524">
    <property type="term" value="F:ATP binding"/>
    <property type="evidence" value="ECO:0007669"/>
    <property type="project" value="UniProtKB-KW"/>
</dbReference>
<feature type="transmembrane region" description="Helical" evidence="13">
    <location>
        <begin position="1175"/>
        <end position="1197"/>
    </location>
</feature>
<feature type="domain" description="ABC transporter" evidence="14">
    <location>
        <begin position="650"/>
        <end position="873"/>
    </location>
</feature>
<feature type="transmembrane region" description="Helical" evidence="13">
    <location>
        <begin position="1081"/>
        <end position="1106"/>
    </location>
</feature>
<comment type="subcellular location">
    <subcellularLocation>
        <location evidence="1">Endomembrane system</location>
        <topology evidence="1">Multi-pass membrane protein</topology>
    </subcellularLocation>
</comment>
<keyword evidence="17" id="KW-1185">Reference proteome</keyword>
<proteinExistence type="inferred from homology"/>
<feature type="transmembrane region" description="Helical" evidence="13">
    <location>
        <begin position="107"/>
        <end position="125"/>
    </location>
</feature>
<dbReference type="FunFam" id="3.40.50.300:FF:000074">
    <property type="entry name" value="Multidrug resistance-associated protein 5 isoform 1"/>
    <property type="match status" value="1"/>
</dbReference>
<dbReference type="FunFam" id="1.20.1560.10:FF:000001">
    <property type="entry name" value="ATP-binding cassette subfamily C member 1"/>
    <property type="match status" value="1"/>
</dbReference>
<dbReference type="SMART" id="SM00382">
    <property type="entry name" value="AAA"/>
    <property type="match status" value="2"/>
</dbReference>
<evidence type="ECO:0000256" key="12">
    <source>
        <dbReference type="ARBA" id="ARBA00047523"/>
    </source>
</evidence>
<dbReference type="GO" id="GO:0015431">
    <property type="term" value="F:ABC-type glutathione S-conjugate transporter activity"/>
    <property type="evidence" value="ECO:0007669"/>
    <property type="project" value="UniProtKB-EC"/>
</dbReference>
<evidence type="ECO:0000256" key="4">
    <source>
        <dbReference type="ARBA" id="ARBA00022692"/>
    </source>
</evidence>
<organism evidence="16 17">
    <name type="scientific">Crocodylus porosus</name>
    <name type="common">Saltwater crocodile</name>
    <name type="synonym">Estuarine crocodile</name>
    <dbReference type="NCBI Taxonomy" id="8502"/>
    <lineage>
        <taxon>Eukaryota</taxon>
        <taxon>Metazoa</taxon>
        <taxon>Chordata</taxon>
        <taxon>Craniata</taxon>
        <taxon>Vertebrata</taxon>
        <taxon>Euteleostomi</taxon>
        <taxon>Archelosauria</taxon>
        <taxon>Archosauria</taxon>
        <taxon>Crocodylia</taxon>
        <taxon>Longirostres</taxon>
        <taxon>Crocodylidae</taxon>
        <taxon>Crocodylus</taxon>
    </lineage>
</organism>
<comment type="catalytic activity">
    <reaction evidence="12">
        <text>leukotriene C4(in) + ATP + H2O = leukotriene C4(out) + ADP + phosphate + H(+)</text>
        <dbReference type="Rhea" id="RHEA:38963"/>
        <dbReference type="ChEBI" id="CHEBI:15377"/>
        <dbReference type="ChEBI" id="CHEBI:15378"/>
        <dbReference type="ChEBI" id="CHEBI:30616"/>
        <dbReference type="ChEBI" id="CHEBI:43474"/>
        <dbReference type="ChEBI" id="CHEBI:57973"/>
        <dbReference type="ChEBI" id="CHEBI:456216"/>
    </reaction>
    <physiologicalReaction direction="left-to-right" evidence="12">
        <dbReference type="Rhea" id="RHEA:38964"/>
    </physiologicalReaction>
</comment>
<keyword evidence="9 13" id="KW-1133">Transmembrane helix</keyword>
<dbReference type="InterPro" id="IPR003439">
    <property type="entry name" value="ABC_transporter-like_ATP-bd"/>
</dbReference>
<dbReference type="Gene3D" id="1.20.1560.10">
    <property type="entry name" value="ABC transporter type 1, transmembrane domain"/>
    <property type="match status" value="2"/>
</dbReference>
<evidence type="ECO:0000259" key="14">
    <source>
        <dbReference type="PROSITE" id="PS50893"/>
    </source>
</evidence>
<dbReference type="FunFam" id="1.20.1560.10:FF:000032">
    <property type="entry name" value="ATP-binding cassette sub-family C member 6"/>
    <property type="match status" value="1"/>
</dbReference>
<dbReference type="InterPro" id="IPR056227">
    <property type="entry name" value="TMD0_ABC"/>
</dbReference>
<dbReference type="Pfam" id="PF00664">
    <property type="entry name" value="ABC_membrane"/>
    <property type="match status" value="2"/>
</dbReference>
<evidence type="ECO:0000259" key="15">
    <source>
        <dbReference type="PROSITE" id="PS50929"/>
    </source>
</evidence>
<dbReference type="PROSITE" id="PS50929">
    <property type="entry name" value="ABC_TM1F"/>
    <property type="match status" value="2"/>
</dbReference>
<feature type="transmembrane region" description="Helical" evidence="13">
    <location>
        <begin position="469"/>
        <end position="487"/>
    </location>
</feature>
<dbReference type="PANTHER" id="PTHR24223">
    <property type="entry name" value="ATP-BINDING CASSETTE SUB-FAMILY C"/>
    <property type="match status" value="1"/>
</dbReference>
<feature type="transmembrane region" description="Helical" evidence="13">
    <location>
        <begin position="137"/>
        <end position="156"/>
    </location>
</feature>
<keyword evidence="10 13" id="KW-0472">Membrane</keyword>
<keyword evidence="8" id="KW-1278">Translocase</keyword>
<feature type="domain" description="ABC transmembrane type-1" evidence="15">
    <location>
        <begin position="955"/>
        <end position="1233"/>
    </location>
</feature>
<keyword evidence="6" id="KW-0547">Nucleotide-binding</keyword>
<gene>
    <name evidence="16" type="primary">ABCC6</name>
</gene>
<dbReference type="SUPFAM" id="SSF52540">
    <property type="entry name" value="P-loop containing nucleoside triphosphate hydrolases"/>
    <property type="match status" value="2"/>
</dbReference>
<dbReference type="CDD" id="cd18595">
    <property type="entry name" value="ABC_6TM_MRP1_2_3_6_D1_like"/>
    <property type="match status" value="1"/>
</dbReference>
<dbReference type="CDD" id="cd18603">
    <property type="entry name" value="ABC_6TM_MRP1_2_3_6_D2_like"/>
    <property type="match status" value="1"/>
</dbReference>
<evidence type="ECO:0000256" key="9">
    <source>
        <dbReference type="ARBA" id="ARBA00022989"/>
    </source>
</evidence>
<dbReference type="GO" id="GO:0055062">
    <property type="term" value="P:phosphate ion homeostasis"/>
    <property type="evidence" value="ECO:0007669"/>
    <property type="project" value="Ensembl"/>
</dbReference>
<feature type="transmembrane region" description="Helical" evidence="13">
    <location>
        <begin position="367"/>
        <end position="384"/>
    </location>
</feature>
<reference evidence="16" key="2">
    <citation type="submission" date="2025-09" db="UniProtKB">
        <authorList>
            <consortium name="Ensembl"/>
        </authorList>
    </citation>
    <scope>IDENTIFICATION</scope>
</reference>
<dbReference type="PANTHER" id="PTHR24223:SF339">
    <property type="entry name" value="ATP-BINDING CASSETTE SUB-FAMILY C MEMBER 6"/>
    <property type="match status" value="1"/>
</dbReference>
<dbReference type="Gene3D" id="3.40.50.300">
    <property type="entry name" value="P-loop containing nucleotide triphosphate hydrolases"/>
    <property type="match status" value="2"/>
</dbReference>
<feature type="transmembrane region" description="Helical" evidence="13">
    <location>
        <begin position="586"/>
        <end position="610"/>
    </location>
</feature>
<name>A0A7M4FWJ8_CROPO</name>
<evidence type="ECO:0000256" key="7">
    <source>
        <dbReference type="ARBA" id="ARBA00022840"/>
    </source>
</evidence>
<evidence type="ECO:0000256" key="1">
    <source>
        <dbReference type="ARBA" id="ARBA00004127"/>
    </source>
</evidence>
<feature type="domain" description="ABC transmembrane type-1" evidence="15">
    <location>
        <begin position="330"/>
        <end position="611"/>
    </location>
</feature>
<dbReference type="FunFam" id="3.40.50.300:FF:000293">
    <property type="entry name" value="ATP binding cassette subfamily C member 1"/>
    <property type="match status" value="1"/>
</dbReference>
<evidence type="ECO:0000256" key="11">
    <source>
        <dbReference type="ARBA" id="ARBA00024220"/>
    </source>
</evidence>
<sequence length="1503" mass="169348">AYWPICCSASTRQPMRRSDWNQTWFIDLHFPQCFQDTVVAWIPCAFLWVVFPFYYLYLKHHKKGYIRMSHLFKAKMVLGFILMLLCFSNLFFTLWEINQGTLRAPAFFISPAVLGITMMLAVFLTQLERQKGVQSSGVLLIYWLLSFLSSIVTVNLKIQHAMKLVSDPFHHIASYTYSTLVLVELVISFFTDQPPFFSKIVSDSNPCPEASASFVSRITYWWFSGLLWKGYQQPLEAEDLWSLMKENSSEEIVSQLEREWKMYCGRHLSRLQPFSLCFFRKTGSITFEKDQQREADLTEARETQVLLEPEDCQSKSLLKVLWSMFGTYFLFGTLSLVICDVFLFSVPKVFSLFLEFMKDQESPNWKGYFYAGLMFFLACLQTLFEQWYMYTCLVIGVRLKTAVTGLVYRKILVMSNAARKATTVGEIVNLVSVDVQKLMDLIIYFNGIWLAPIRIIICFVFLWQLLGPSALTAVAVFFLLLPLNFAITKKRSQFQVSFMQHKDDRAKLTNAIFSDIKVIKLYAWEKAFMEKVLGIRKQELQALKRSQLLFASVVCCPFAPFQIALVMFAVYTLVDETHVLDAQKAFVSLTLINILNTAHSFLPFSINALVQAKVSLNRLAAFLSLEEQTFSFSRRDMSQGLVSFLCNHSISAALIAVTSGATVLCFGRINLSVLEGNLLAVVGQVGAGKSSLLATLLGELQKLEGHVSVKGTVAYVPQQAWIQNASVEDNILFGKEMDDSWYNRVIHACALHPDLETFPAGSRSEIGEKGINISGGQKQRVGLARAVYQKAAIYLLDDPLSAVDAQVGQHIFEQVIGPNGLLKEKTRILVTHTISILPYVDNIVVLVDGEISEMGCYQELLQKNGVFADFLYSYSSAQEEEAYDLPGNPHMQIICTLLNHLLLIVHSIRQDRAPTAASKDVGRLIEGEKTQHGRVNTSIYLDYLKAMGSPVCLYIILLFTCQQTASFCRGYWLSKWADDPVNNGTQKHTELRVGVFGVLGVIQAIGKFGSTAAVLLGGTIASRKLFRQLLENIARSPMMFFEQTSIGNLLNRFSKEMDAIDSVIPDKLKSLLGFLFNLLEIYIVIVLATPIAVVAIVPLTVLYAAFQNFYVATSCQLRRLEAASRSPIYSHISETFQGSGVIRAYKAQQRFISQNDFRVDENQRMCFPGVVADRWLAANLEFLGNSIVLFAALFAVINKKQLTPGIAAFSISYALQITGILNWMVRSWTEIENNVVSVERVKEYSTTPKEVANQIFQAWPTEGRIEFRNYSLQYRPNLELALKNITITIRGQEKIGIAGRTGAGKSTLAVGLLRLVEAAEGEISIDGINIAHIGLHDLRTKITIIPQDPILFSGSLRMNLDPLNTYCDADIWTALELTQLKNFVLNLPDQLNYECSEQGENLSIGQKQLLCLARALLRKTKILVLDEATASVDVEMDLHIQSMIRTQFKECTVLTIAHRVNTILDCNRILVLENGQIAEFDTPEKLMAQKGLFYRLVEESGLV</sequence>
<protein>
    <recommendedName>
        <fullName evidence="11">ABC-type glutathione-S-conjugate transporter</fullName>
        <ecNumber evidence="11">7.6.2.3</ecNumber>
    </recommendedName>
</protein>
<dbReference type="GO" id="GO:0055074">
    <property type="term" value="P:calcium ion homeostasis"/>
    <property type="evidence" value="ECO:0007669"/>
    <property type="project" value="Ensembl"/>
</dbReference>
<reference evidence="16" key="1">
    <citation type="submission" date="2025-08" db="UniProtKB">
        <authorList>
            <consortium name="Ensembl"/>
        </authorList>
    </citation>
    <scope>IDENTIFICATION</scope>
</reference>
<feature type="transmembrane region" description="Helical" evidence="13">
    <location>
        <begin position="168"/>
        <end position="190"/>
    </location>
</feature>
<dbReference type="GO" id="GO:0046034">
    <property type="term" value="P:ATP metabolic process"/>
    <property type="evidence" value="ECO:0007669"/>
    <property type="project" value="Ensembl"/>
</dbReference>
<accession>A0A7M4FWJ8</accession>
<keyword evidence="5" id="KW-0677">Repeat</keyword>
<dbReference type="SUPFAM" id="SSF90123">
    <property type="entry name" value="ABC transporter transmembrane region"/>
    <property type="match status" value="2"/>
</dbReference>